<reference evidence="2" key="1">
    <citation type="submission" date="2018-05" db="EMBL/GenBank/DDBJ databases">
        <authorList>
            <person name="Lanie J.A."/>
            <person name="Ng W.-L."/>
            <person name="Kazmierczak K.M."/>
            <person name="Andrzejewski T.M."/>
            <person name="Davidsen T.M."/>
            <person name="Wayne K.J."/>
            <person name="Tettelin H."/>
            <person name="Glass J.I."/>
            <person name="Rusch D."/>
            <person name="Podicherti R."/>
            <person name="Tsui H.-C.T."/>
            <person name="Winkler M.E."/>
        </authorList>
    </citation>
    <scope>NUCLEOTIDE SEQUENCE</scope>
</reference>
<sequence length="46" mass="5417">MKKWLFFGYEVEDHLHDEIYVQFMANVFSAVTTAVLIGGYHVIFHL</sequence>
<proteinExistence type="predicted"/>
<feature type="transmembrane region" description="Helical" evidence="1">
    <location>
        <begin position="20"/>
        <end position="43"/>
    </location>
</feature>
<accession>A0A382HC32</accession>
<keyword evidence="1" id="KW-1133">Transmembrane helix</keyword>
<evidence type="ECO:0000256" key="1">
    <source>
        <dbReference type="SAM" id="Phobius"/>
    </source>
</evidence>
<organism evidence="2">
    <name type="scientific">marine metagenome</name>
    <dbReference type="NCBI Taxonomy" id="408172"/>
    <lineage>
        <taxon>unclassified sequences</taxon>
        <taxon>metagenomes</taxon>
        <taxon>ecological metagenomes</taxon>
    </lineage>
</organism>
<evidence type="ECO:0000313" key="2">
    <source>
        <dbReference type="EMBL" id="SVB84021.1"/>
    </source>
</evidence>
<keyword evidence="1" id="KW-0812">Transmembrane</keyword>
<name>A0A382HC32_9ZZZZ</name>
<dbReference type="EMBL" id="UINC01059991">
    <property type="protein sequence ID" value="SVB84021.1"/>
    <property type="molecule type" value="Genomic_DNA"/>
</dbReference>
<gene>
    <name evidence="2" type="ORF">METZ01_LOCUS236875</name>
</gene>
<protein>
    <submittedName>
        <fullName evidence="2">Uncharacterized protein</fullName>
    </submittedName>
</protein>
<keyword evidence="1" id="KW-0472">Membrane</keyword>
<dbReference type="AlphaFoldDB" id="A0A382HC32"/>